<gene>
    <name evidence="2" type="ORF">V1264_013183</name>
</gene>
<evidence type="ECO:0000313" key="3">
    <source>
        <dbReference type="Proteomes" id="UP001374579"/>
    </source>
</evidence>
<protein>
    <submittedName>
        <fullName evidence="2">Uncharacterized protein</fullName>
    </submittedName>
</protein>
<dbReference type="AlphaFoldDB" id="A0AAN9BPW8"/>
<reference evidence="2 3" key="1">
    <citation type="submission" date="2024-02" db="EMBL/GenBank/DDBJ databases">
        <title>Chromosome-scale genome assembly of the rough periwinkle Littorina saxatilis.</title>
        <authorList>
            <person name="De Jode A."/>
            <person name="Faria R."/>
            <person name="Formenti G."/>
            <person name="Sims Y."/>
            <person name="Smith T.P."/>
            <person name="Tracey A."/>
            <person name="Wood J.M.D."/>
            <person name="Zagrodzka Z.B."/>
            <person name="Johannesson K."/>
            <person name="Butlin R.K."/>
            <person name="Leder E.H."/>
        </authorList>
    </citation>
    <scope>NUCLEOTIDE SEQUENCE [LARGE SCALE GENOMIC DNA]</scope>
    <source>
        <strain evidence="2">Snail1</strain>
        <tissue evidence="2">Muscle</tissue>
    </source>
</reference>
<accession>A0AAN9BPW8</accession>
<organism evidence="2 3">
    <name type="scientific">Littorina saxatilis</name>
    <dbReference type="NCBI Taxonomy" id="31220"/>
    <lineage>
        <taxon>Eukaryota</taxon>
        <taxon>Metazoa</taxon>
        <taxon>Spiralia</taxon>
        <taxon>Lophotrochozoa</taxon>
        <taxon>Mollusca</taxon>
        <taxon>Gastropoda</taxon>
        <taxon>Caenogastropoda</taxon>
        <taxon>Littorinimorpha</taxon>
        <taxon>Littorinoidea</taxon>
        <taxon>Littorinidae</taxon>
        <taxon>Littorina</taxon>
    </lineage>
</organism>
<keyword evidence="3" id="KW-1185">Reference proteome</keyword>
<proteinExistence type="predicted"/>
<name>A0AAN9BPW8_9CAEN</name>
<feature type="compositionally biased region" description="Basic and acidic residues" evidence="1">
    <location>
        <begin position="37"/>
        <end position="48"/>
    </location>
</feature>
<evidence type="ECO:0000256" key="1">
    <source>
        <dbReference type="SAM" id="MobiDB-lite"/>
    </source>
</evidence>
<comment type="caution">
    <text evidence="2">The sequence shown here is derived from an EMBL/GenBank/DDBJ whole genome shotgun (WGS) entry which is preliminary data.</text>
</comment>
<dbReference type="EMBL" id="JBAMIC010000003">
    <property type="protein sequence ID" value="KAK7109071.1"/>
    <property type="molecule type" value="Genomic_DNA"/>
</dbReference>
<feature type="region of interest" description="Disordered" evidence="1">
    <location>
        <begin position="61"/>
        <end position="80"/>
    </location>
</feature>
<feature type="region of interest" description="Disordered" evidence="1">
    <location>
        <begin position="1"/>
        <end position="54"/>
    </location>
</feature>
<sequence length="163" mass="18956">MINCRNKECPSKHTGTRQFQAIKNPRLRQLQQSMDEAAERREEQRKADTATWGRMAEDSFFAEFTEPPKTRPQETSPHLYKPKSVKLKSEWTTNMEASLAASRKKSMEAIIQRRIEEHNCHGGQIRMNKSLKDAERFGKLVTDLRARDEKSAKAIAKHKKQFI</sequence>
<dbReference type="Proteomes" id="UP001374579">
    <property type="component" value="Unassembled WGS sequence"/>
</dbReference>
<feature type="compositionally biased region" description="Basic and acidic residues" evidence="1">
    <location>
        <begin position="1"/>
        <end position="11"/>
    </location>
</feature>
<evidence type="ECO:0000313" key="2">
    <source>
        <dbReference type="EMBL" id="KAK7109071.1"/>
    </source>
</evidence>